<proteinExistence type="predicted"/>
<evidence type="ECO:0000256" key="1">
    <source>
        <dbReference type="SAM" id="MobiDB-lite"/>
    </source>
</evidence>
<dbReference type="InterPro" id="IPR011050">
    <property type="entry name" value="Pectin_lyase_fold/virulence"/>
</dbReference>
<dbReference type="AlphaFoldDB" id="I0KBX8"/>
<organism evidence="3 4">
    <name type="scientific">Fibrella aestuarina BUZ 2</name>
    <dbReference type="NCBI Taxonomy" id="1166018"/>
    <lineage>
        <taxon>Bacteria</taxon>
        <taxon>Pseudomonadati</taxon>
        <taxon>Bacteroidota</taxon>
        <taxon>Cytophagia</taxon>
        <taxon>Cytophagales</taxon>
        <taxon>Spirosomataceae</taxon>
        <taxon>Fibrella</taxon>
    </lineage>
</organism>
<accession>I0KBX8</accession>
<feature type="region of interest" description="Disordered" evidence="1">
    <location>
        <begin position="777"/>
        <end position="797"/>
    </location>
</feature>
<dbReference type="SUPFAM" id="SSF51126">
    <property type="entry name" value="Pectin lyase-like"/>
    <property type="match status" value="1"/>
</dbReference>
<evidence type="ECO:0000313" key="3">
    <source>
        <dbReference type="EMBL" id="CCH01631.1"/>
    </source>
</evidence>
<dbReference type="PATRIC" id="fig|1166018.3.peg.5405"/>
<dbReference type="Proteomes" id="UP000011058">
    <property type="component" value="Chromosome"/>
</dbReference>
<dbReference type="EMBL" id="HE796683">
    <property type="protein sequence ID" value="CCH01631.1"/>
    <property type="molecule type" value="Genomic_DNA"/>
</dbReference>
<feature type="signal peptide" evidence="2">
    <location>
        <begin position="1"/>
        <end position="23"/>
    </location>
</feature>
<reference evidence="3 4" key="1">
    <citation type="journal article" date="2012" name="J. Bacteriol.">
        <title>Genome Sequence of Fibrella aestuarina BUZ 2T, a Filamentous Marine Bacterium.</title>
        <authorList>
            <person name="Filippini M."/>
            <person name="Qi W."/>
            <person name="Blom J."/>
            <person name="Goesmann A."/>
            <person name="Smits T.H."/>
            <person name="Bagheri H.C."/>
        </authorList>
    </citation>
    <scope>NUCLEOTIDE SEQUENCE [LARGE SCALE GENOMIC DNA]</scope>
    <source>
        <strain evidence="4">BUZ 2T</strain>
    </source>
</reference>
<keyword evidence="2" id="KW-0732">Signal</keyword>
<feature type="chain" id="PRO_5003630451" description="Right handed beta helix domain-containing protein" evidence="2">
    <location>
        <begin position="24"/>
        <end position="1107"/>
    </location>
</feature>
<evidence type="ECO:0008006" key="5">
    <source>
        <dbReference type="Google" id="ProtNLM"/>
    </source>
</evidence>
<gene>
    <name evidence="3" type="ORF">FAES_3624</name>
</gene>
<dbReference type="STRING" id="1166018.FAES_3624"/>
<sequence>MFHVRSLIGFILLLFATLPSAQAQRWKRDPATGRLQYTEFSRPISTTTNLPTMADVEAVALLQLPYVASPAGLTALTAPMVQCNGYLWKQLPGVKTPGQTGVGYIYSVSQNGYYYAMQAPALTPAMFGAKGDRTTDDVDALRRLGVAGTILGKPVLIPADYRGRITDQWTLPGSLTMVMESGSEIWLDNTSPAKRLIYTGYSLSLTGSGHLTGSWSKTGQFSAAVKNSQISSQDLVRVEAPNDRMIDVDIRGIKFRRAGDWAIVVTQQSRPGNRFRSINIVGNDIRECYHGIHLNNLDNPEHMVDAVVTDNTIRQTAMGIPGLSFNLSEGTGNGLVGWGQLKNLKLLNNTVDSCGRMGVELFLPGDHVHLKGWYNYGLQIVGNRISNCGYFDLSQQGNYNYIARNSLSNWHTDYIEMLGNGTIVEKNILDGVGFSTTSNDRGAYPADDRNNLIVRQNSFKQRSWQMQLIEATYSEGIVIEENTLDLIERRANVLGLRSPIQVQNCLNAVVRNNRIKASYPFMYNFWNFGGNVNLTADGDQLELTGYPSDSLAGIISLNYNRNSTIRNFRVKTDAPFRMRFNVFDVLHYPLAGLYSYVWTGTAFVTTPLAAASVQTTPPVSPATNATYWLGDTPTGDWAGQKWKLAKWTGSAWLFSPVTDIFPYASGPTKEPLYSRSGLPTRASTVGTTYLLMDGPGLVNFRFDNNDFSAGGRITDNNNQTGFQLFNTRLWNVGVFNTSEPLNTNSLQVGDVQVQKTIVPPAPDLSGLLSTSQAAATYTTQSQNDSRYTTQTQNDSRYTTQAQNDVRYLRPGIPTTGFSLTPTDAAGNGTISQNGARVFHSYGTDNLFVGNSAGNYAMTGVKNVGFGPVALNKVSTGSNNASFHIAGANISTGSGNVSMGYLANGAIQSGNDNISLGVQAGNGPTSASANSANINIGTSAGLNNVGNSNQFIGYSTGQNATYNQTVVLGHNAGTMAAPGKTVTNAILIGQQAGRNAAGTTYSGVIALGSDVLNGAGNLTNVFTVSSGYTWLVGSYTLNGTAKMQVTGGLGADNVRTDKLTLTLLSGAGPPTTTQLPGSGDLLLWNNTSDNTLKLYVNQGGTIKGISFN</sequence>
<dbReference type="HOGENOM" id="CLU_282249_0_0_10"/>
<dbReference type="RefSeq" id="WP_015332730.1">
    <property type="nucleotide sequence ID" value="NC_020054.1"/>
</dbReference>
<feature type="compositionally biased region" description="Polar residues" evidence="1">
    <location>
        <begin position="783"/>
        <end position="797"/>
    </location>
</feature>
<dbReference type="KEGG" id="fae:FAES_3624"/>
<evidence type="ECO:0000256" key="2">
    <source>
        <dbReference type="SAM" id="SignalP"/>
    </source>
</evidence>
<protein>
    <recommendedName>
        <fullName evidence="5">Right handed beta helix domain-containing protein</fullName>
    </recommendedName>
</protein>
<name>I0KBX8_9BACT</name>
<keyword evidence="4" id="KW-1185">Reference proteome</keyword>
<evidence type="ECO:0000313" key="4">
    <source>
        <dbReference type="Proteomes" id="UP000011058"/>
    </source>
</evidence>